<evidence type="ECO:0000313" key="1">
    <source>
        <dbReference type="EMBL" id="CAB4144817.1"/>
    </source>
</evidence>
<sequence>MAYSNTVSQTVFDTRRVIDNAVRRCKLTAQQITSEYIDIANDQLYLLLGNLANQGVPLWCIEKLIIPLYTGNGVIDLPTRIVDILNSNLRYLLEVTGTDTDTSTTHTVAFGSDTFVTTVGVLWSQASVPIALERSDDLITWTTVQEETPEAVAGEWSWYDLDTSVATGYFRVRAITGTLGFDQIYLGNTPTEIPLARLNRDDYTNLPNKSFQSNRPLQFWFNRSIPYPQMYLWPVPNDQAEVYQLTLWCHRYIMDVGTMTEQVEVPQRWYDAIVSGLAAMLALELPDVDPQMIPVLDAKAAQSLATAQAEERDNSPIMWAPNISMYTR</sequence>
<accession>A0A6J5MG83</accession>
<protein>
    <submittedName>
        <fullName evidence="1">Uncharacterized protein</fullName>
    </submittedName>
</protein>
<gene>
    <name evidence="1" type="ORF">UFOVP468_61</name>
</gene>
<reference evidence="1" key="1">
    <citation type="submission" date="2020-04" db="EMBL/GenBank/DDBJ databases">
        <authorList>
            <person name="Chiriac C."/>
            <person name="Salcher M."/>
            <person name="Ghai R."/>
            <person name="Kavagutti S V."/>
        </authorList>
    </citation>
    <scope>NUCLEOTIDE SEQUENCE</scope>
</reference>
<proteinExistence type="predicted"/>
<dbReference type="EMBL" id="LR796432">
    <property type="protein sequence ID" value="CAB4144817.1"/>
    <property type="molecule type" value="Genomic_DNA"/>
</dbReference>
<organism evidence="1">
    <name type="scientific">uncultured Caudovirales phage</name>
    <dbReference type="NCBI Taxonomy" id="2100421"/>
    <lineage>
        <taxon>Viruses</taxon>
        <taxon>Duplodnaviria</taxon>
        <taxon>Heunggongvirae</taxon>
        <taxon>Uroviricota</taxon>
        <taxon>Caudoviricetes</taxon>
        <taxon>Peduoviridae</taxon>
        <taxon>Maltschvirus</taxon>
        <taxon>Maltschvirus maltsch</taxon>
    </lineage>
</organism>
<name>A0A6J5MG83_9CAUD</name>